<comment type="caution">
    <text evidence="3">The sequence shown here is derived from an EMBL/GenBank/DDBJ whole genome shotgun (WGS) entry which is preliminary data.</text>
</comment>
<dbReference type="GeneID" id="92813410"/>
<sequence>MRYHERAIDKRLDALLPEVPAIAIDGAKGVGKTATALQRANTVWLLDRPETQYVAAADPDFTTVPPGTLLLDEWQKVPAVWDSVRRQVDGGAPAGRFLLTGSAMPFDASGLHSGAGRVFSLRLRPMALFERELVEPSVSFGELLRNPNQGIAGHTDFALPDYCRAIARSGFPGIMTKSAEVTQELLDSYLRLIIDRDLPDYGATVRRPEVLHRWLAAYAAASSLTTSYANLLDATTGGDGTQPAKSTTITYREHLTALWILDPIPGWAPAGTALKRLQLAPKHQLADPALALRLLNLNETTLLGARGQKFLGQLFESLAALSVRVAAEANRARVFHLRTRNGDHEVDLIAEGPSGEIAGVEVKLANAISEHDVQHLLWLRKQIPEHDPLLMVLNTGAQAYRRPDGIYVIPLALLGA</sequence>
<reference evidence="3 5" key="1">
    <citation type="submission" date="2023-10" db="EMBL/GenBank/DDBJ databases">
        <title>Whole Genome based description of the genera Actinobaculum and Actinotignum reveals a complex phylogenetic relationship within the species included in the genus Actinotignum.</title>
        <authorList>
            <person name="Jensen C.S."/>
            <person name="Dargis R."/>
            <person name="Kemp M."/>
            <person name="Christensen J.J."/>
        </authorList>
    </citation>
    <scope>NUCLEOTIDE SEQUENCE</scope>
    <source>
        <strain evidence="4 5">SLA_B089</strain>
        <strain evidence="3">SLA_B245</strain>
    </source>
</reference>
<evidence type="ECO:0000259" key="2">
    <source>
        <dbReference type="Pfam" id="PF13635"/>
    </source>
</evidence>
<dbReference type="InterPro" id="IPR025420">
    <property type="entry name" value="DUF4143"/>
</dbReference>
<evidence type="ECO:0000313" key="5">
    <source>
        <dbReference type="Proteomes" id="UP001284901"/>
    </source>
</evidence>
<dbReference type="GO" id="GO:0005524">
    <property type="term" value="F:ATP binding"/>
    <property type="evidence" value="ECO:0007669"/>
    <property type="project" value="UniProtKB-KW"/>
</dbReference>
<dbReference type="EMBL" id="JAWNFV010000022">
    <property type="protein sequence ID" value="MDY5141383.1"/>
    <property type="molecule type" value="Genomic_DNA"/>
</dbReference>
<evidence type="ECO:0000313" key="3">
    <source>
        <dbReference type="EMBL" id="MDY5141383.1"/>
    </source>
</evidence>
<feature type="domain" description="AAA" evidence="1">
    <location>
        <begin position="20"/>
        <end position="130"/>
    </location>
</feature>
<gene>
    <name evidence="3" type="ORF">R6G74_08710</name>
    <name evidence="4" type="ORF">R6P33_08445</name>
</gene>
<evidence type="ECO:0000313" key="4">
    <source>
        <dbReference type="EMBL" id="MDY5147043.1"/>
    </source>
</evidence>
<dbReference type="PANTHER" id="PTHR43566:SF2">
    <property type="entry name" value="DUF4143 DOMAIN-CONTAINING PROTEIN"/>
    <property type="match status" value="1"/>
</dbReference>
<organism evidence="3 6">
    <name type="scientific">Actinotignum timonense</name>
    <dbReference type="NCBI Taxonomy" id="1870995"/>
    <lineage>
        <taxon>Bacteria</taxon>
        <taxon>Bacillati</taxon>
        <taxon>Actinomycetota</taxon>
        <taxon>Actinomycetes</taxon>
        <taxon>Actinomycetales</taxon>
        <taxon>Actinomycetaceae</taxon>
        <taxon>Actinotignum</taxon>
    </lineage>
</organism>
<accession>A0AAW9HR83</accession>
<name>A0AAW9HR83_9ACTO</name>
<dbReference type="Proteomes" id="UP001284901">
    <property type="component" value="Unassembled WGS sequence"/>
</dbReference>
<protein>
    <submittedName>
        <fullName evidence="3">ATP-binding protein</fullName>
    </submittedName>
</protein>
<keyword evidence="3" id="KW-0067">ATP-binding</keyword>
<dbReference type="Pfam" id="PF13173">
    <property type="entry name" value="AAA_14"/>
    <property type="match status" value="1"/>
</dbReference>
<dbReference type="RefSeq" id="WP_087070038.1">
    <property type="nucleotide sequence ID" value="NZ_CAUPFC010000015.1"/>
</dbReference>
<dbReference type="EMBL" id="JAWNFY010000027">
    <property type="protein sequence ID" value="MDY5147043.1"/>
    <property type="molecule type" value="Genomic_DNA"/>
</dbReference>
<keyword evidence="5" id="KW-1185">Reference proteome</keyword>
<feature type="domain" description="DUF4143" evidence="2">
    <location>
        <begin position="196"/>
        <end position="364"/>
    </location>
</feature>
<proteinExistence type="predicted"/>
<dbReference type="Proteomes" id="UP001288320">
    <property type="component" value="Unassembled WGS sequence"/>
</dbReference>
<dbReference type="InterPro" id="IPR041682">
    <property type="entry name" value="AAA_14"/>
</dbReference>
<keyword evidence="3" id="KW-0547">Nucleotide-binding</keyword>
<evidence type="ECO:0000259" key="1">
    <source>
        <dbReference type="Pfam" id="PF13173"/>
    </source>
</evidence>
<dbReference type="Pfam" id="PF13635">
    <property type="entry name" value="DUF4143"/>
    <property type="match status" value="1"/>
</dbReference>
<evidence type="ECO:0000313" key="6">
    <source>
        <dbReference type="Proteomes" id="UP001288320"/>
    </source>
</evidence>
<dbReference type="AlphaFoldDB" id="A0AAW9HR83"/>
<dbReference type="PANTHER" id="PTHR43566">
    <property type="entry name" value="CONSERVED PROTEIN"/>
    <property type="match status" value="1"/>
</dbReference>